<feature type="region of interest" description="Disordered" evidence="1">
    <location>
        <begin position="335"/>
        <end position="354"/>
    </location>
</feature>
<gene>
    <name evidence="2" type="ORF">CL6EHI_044680</name>
</gene>
<proteinExistence type="predicted"/>
<dbReference type="AlphaFoldDB" id="A0A175JE57"/>
<evidence type="ECO:0000256" key="1">
    <source>
        <dbReference type="SAM" id="MobiDB-lite"/>
    </source>
</evidence>
<organism evidence="2 3">
    <name type="scientific">Entamoeba histolytica</name>
    <dbReference type="NCBI Taxonomy" id="5759"/>
    <lineage>
        <taxon>Eukaryota</taxon>
        <taxon>Amoebozoa</taxon>
        <taxon>Evosea</taxon>
        <taxon>Archamoebae</taxon>
        <taxon>Mastigamoebida</taxon>
        <taxon>Entamoebidae</taxon>
        <taxon>Entamoeba</taxon>
    </lineage>
</organism>
<dbReference type="Proteomes" id="UP000078387">
    <property type="component" value="Unassembled WGS sequence"/>
</dbReference>
<dbReference type="VEuPathDB" id="AmoebaDB:EHI8A_048210"/>
<evidence type="ECO:0000313" key="3">
    <source>
        <dbReference type="Proteomes" id="UP000078387"/>
    </source>
</evidence>
<dbReference type="VEuPathDB" id="AmoebaDB:KM1_094810"/>
<accession>A0A175JE57</accession>
<evidence type="ECO:0000313" key="2">
    <source>
        <dbReference type="EMBL" id="GAT91764.1"/>
    </source>
</evidence>
<name>A0A175JE57_ENTHI</name>
<protein>
    <submittedName>
        <fullName evidence="2">Uncharacterized protein</fullName>
    </submittedName>
</protein>
<comment type="caution">
    <text evidence="2">The sequence shown here is derived from an EMBL/GenBank/DDBJ whole genome shotgun (WGS) entry which is preliminary data.</text>
</comment>
<dbReference type="VEuPathDB" id="AmoebaDB:KM1_094820"/>
<dbReference type="VEuPathDB" id="AmoebaDB:EHI5A_073170"/>
<dbReference type="VEuPathDB" id="AmoebaDB:EHI_044680"/>
<dbReference type="VEuPathDB" id="AmoebaDB:EHI5A_073180"/>
<reference evidence="2 3" key="1">
    <citation type="submission" date="2016-05" db="EMBL/GenBank/DDBJ databases">
        <title>First whole genome sequencing of Entamoeba histolytica HM1:IMSS-clone-6.</title>
        <authorList>
            <person name="Mukherjee Avik.K."/>
            <person name="Izumyama S."/>
            <person name="Nakada-Tsukui K."/>
            <person name="Nozaki T."/>
        </authorList>
    </citation>
    <scope>NUCLEOTIDE SEQUENCE [LARGE SCALE GENOMIC DNA]</scope>
    <source>
        <strain evidence="2 3">HM1:IMSS clone 6</strain>
    </source>
</reference>
<dbReference type="EMBL" id="BDEQ01000001">
    <property type="protein sequence ID" value="GAT91764.1"/>
    <property type="molecule type" value="Genomic_DNA"/>
</dbReference>
<dbReference type="VEuPathDB" id="AmoebaDB:EHI7A_048360"/>
<sequence>MKPSGPLSDVKDERTIITSKVVNNIRLFSKYCYNCVLNNEGVYQLHLILSDILYYGITDESIMFLVIDLFQNKFRFVEDKYNYGSVFIMLNILSVRLLNCPQSLFQAVTRLKDYYRASIPYVSVDQMSSPEKEQYCERYLDGFGYRYTEHWVLDNSKPTFSYSISLLHQILDDRNHHYNIYTIMYTFMTPEFTKHKTFVDLFEEIFVRINNKTNLKSFVSLIKKRIMETDIDKQYFSFQQLDYIKLLLVNAYKKLNDSSVLEKKEYFCFQDIKNLREEIKKGSNINDYITKKIFDVERSTNYSTTKKHNENYHIVSSGVEEINCYPRREVHYSRRGIGSHNRSHSRPSDKQTQYPEREFYGGLEENKRKKFQRKQLIKEIILDDNKFDVQLLNNVRVIQERTDTSKDIQASGIITTTDDDIKTFDKKEGEFELFEDSNLSSSNDDVEEALTTKNHVFASIHVPQEINELGLVSLAKEVSRVKMYTFDITTRELLIEFMNNRSLNSFISCREMRFVECKTF</sequence>
<dbReference type="VEuPathDB" id="AmoebaDB:EHI7A_048370"/>
<dbReference type="eggNOG" id="ENOG502RC5E">
    <property type="taxonomic scope" value="Eukaryota"/>
</dbReference>
<dbReference type="VEuPathDB" id="AmoebaDB:EHI8A_048200"/>
<dbReference type="VEuPathDB" id="AmoebaDB:EHI_044670"/>